<evidence type="ECO:0000313" key="4">
    <source>
        <dbReference type="Proteomes" id="UP000002067"/>
    </source>
</evidence>
<dbReference type="AlphaFoldDB" id="A0A809N127"/>
<dbReference type="Proteomes" id="UP000002067">
    <property type="component" value="Chromosome"/>
</dbReference>
<protein>
    <submittedName>
        <fullName evidence="3">Uncharacterized protein</fullName>
    </submittedName>
</protein>
<feature type="transmembrane region" description="Helical" evidence="2">
    <location>
        <begin position="73"/>
        <end position="94"/>
    </location>
</feature>
<organism evidence="3 4">
    <name type="scientific">Lacticaseibacillus rhamnosus (strain ATCC 53103 / LMG 18243 / GG)</name>
    <name type="common">Lactobacillus rhamnosus</name>
    <dbReference type="NCBI Taxonomy" id="568703"/>
    <lineage>
        <taxon>Bacteria</taxon>
        <taxon>Bacillati</taxon>
        <taxon>Bacillota</taxon>
        <taxon>Bacilli</taxon>
        <taxon>Lactobacillales</taxon>
        <taxon>Lactobacillaceae</taxon>
        <taxon>Lacticaseibacillus</taxon>
    </lineage>
</organism>
<dbReference type="KEGG" id="lrh:LGG_00487"/>
<name>A0A809N127_LACRG</name>
<keyword evidence="2" id="KW-0812">Transmembrane</keyword>
<feature type="compositionally biased region" description="Low complexity" evidence="1">
    <location>
        <begin position="172"/>
        <end position="184"/>
    </location>
</feature>
<accession>A0A809N127</accession>
<dbReference type="KEGG" id="lrg:LRHM_0470"/>
<dbReference type="RefSeq" id="WP_014569118.1">
    <property type="nucleotide sequence ID" value="NC_013198.1"/>
</dbReference>
<feature type="compositionally biased region" description="Low complexity" evidence="1">
    <location>
        <begin position="112"/>
        <end position="127"/>
    </location>
</feature>
<gene>
    <name evidence="3" type="ordered locus">LRHM_0470</name>
</gene>
<keyword evidence="2" id="KW-0472">Membrane</keyword>
<reference evidence="3 4" key="1">
    <citation type="journal article" date="2009" name="J. Bacteriol.">
        <title>Complete genome sequence of the probiotic Lactobacillus rhamnosus ATCC 53103.</title>
        <authorList>
            <person name="Morita H."/>
            <person name="Toh H."/>
            <person name="Oshima K."/>
            <person name="Murakami M."/>
            <person name="Taylor T.D."/>
            <person name="Igimi S."/>
            <person name="Hattori M."/>
        </authorList>
    </citation>
    <scope>NUCLEOTIDE SEQUENCE [LARGE SCALE GENOMIC DNA]</scope>
    <source>
        <strain evidence="4">ATCC 53103 / LMG 18243 / GG [Tokyo]</strain>
    </source>
</reference>
<feature type="compositionally biased region" description="Acidic residues" evidence="1">
    <location>
        <begin position="129"/>
        <end position="147"/>
    </location>
</feature>
<evidence type="ECO:0000256" key="1">
    <source>
        <dbReference type="SAM" id="MobiDB-lite"/>
    </source>
</evidence>
<evidence type="ECO:0000313" key="3">
    <source>
        <dbReference type="EMBL" id="BAI40997.1"/>
    </source>
</evidence>
<feature type="region of interest" description="Disordered" evidence="1">
    <location>
        <begin position="99"/>
        <end position="192"/>
    </location>
</feature>
<proteinExistence type="predicted"/>
<dbReference type="EMBL" id="AP011548">
    <property type="protein sequence ID" value="BAI40997.1"/>
    <property type="molecule type" value="Genomic_DNA"/>
</dbReference>
<evidence type="ECO:0000256" key="2">
    <source>
        <dbReference type="SAM" id="Phobius"/>
    </source>
</evidence>
<keyword evidence="2" id="KW-1133">Transmembrane helix</keyword>
<sequence>MGYDPNQYNSSNDFYAQQQHADLEQLSATIANEKYQDRIMQLRIEIAKAPNVAVRSELQRILYEEKQKHRNRIILSFVFLVIALIAVSFLALYFHSASSASGSGQPGQVTPAVTSESSSNSDANSVEETSYDSEDDAETSQYEEDTDPSAATVSNEDYIDHGVVKTTKNYPSNTSLRNNNTSSSGITGHWQSGDATTFDFNDDGTYSSTTNGKSTSGTWKIVYRSGNILNIQFTDSSGHTVVEPFALDNGNLIETNLKIKWSQVN</sequence>